<dbReference type="InterPro" id="IPR042833">
    <property type="entry name" value="BTBD16"/>
</dbReference>
<dbReference type="AlphaFoldDB" id="A0AAV4JRH1"/>
<gene>
    <name evidence="1" type="ORF">ElyMa_005149400</name>
</gene>
<name>A0AAV4JRH1_9GAST</name>
<proteinExistence type="predicted"/>
<dbReference type="PANTHER" id="PTHR46843">
    <property type="entry name" value="BTB/POZ DOMAIN-CONTAINING PROTEIN 16"/>
    <property type="match status" value="1"/>
</dbReference>
<comment type="caution">
    <text evidence="1">The sequence shown here is derived from an EMBL/GenBank/DDBJ whole genome shotgun (WGS) entry which is preliminary data.</text>
</comment>
<dbReference type="PANTHER" id="PTHR46843:SF1">
    <property type="entry name" value="BTB_POZ DOMAIN-CONTAINING PROTEIN 16"/>
    <property type="match status" value="1"/>
</dbReference>
<organism evidence="1 2">
    <name type="scientific">Elysia marginata</name>
    <dbReference type="NCBI Taxonomy" id="1093978"/>
    <lineage>
        <taxon>Eukaryota</taxon>
        <taxon>Metazoa</taxon>
        <taxon>Spiralia</taxon>
        <taxon>Lophotrochozoa</taxon>
        <taxon>Mollusca</taxon>
        <taxon>Gastropoda</taxon>
        <taxon>Heterobranchia</taxon>
        <taxon>Euthyneura</taxon>
        <taxon>Panpulmonata</taxon>
        <taxon>Sacoglossa</taxon>
        <taxon>Placobranchoidea</taxon>
        <taxon>Plakobranchidae</taxon>
        <taxon>Elysia</taxon>
    </lineage>
</organism>
<evidence type="ECO:0000313" key="1">
    <source>
        <dbReference type="EMBL" id="GFS24097.1"/>
    </source>
</evidence>
<accession>A0AAV4JRH1</accession>
<dbReference type="EMBL" id="BMAT01010316">
    <property type="protein sequence ID" value="GFS24097.1"/>
    <property type="molecule type" value="Genomic_DNA"/>
</dbReference>
<protein>
    <submittedName>
        <fullName evidence="1">BTB/POZ domain-containing protein 16-like isoform X2</fullName>
    </submittedName>
</protein>
<keyword evidence="2" id="KW-1185">Reference proteome</keyword>
<sequence length="123" mass="14260">MPRIQGEYVRCRNVTFKGFACCFEQDTNIEESPRCRVRRQTGLTNRWRLPESLYSDLLGSSQALKAINMPFNQSLVEAITGRCVAHNPMLSTCSQFAHLKENNWSMLFKQRKQVKKEEDGQTE</sequence>
<reference evidence="1 2" key="1">
    <citation type="journal article" date="2021" name="Elife">
        <title>Chloroplast acquisition without the gene transfer in kleptoplastic sea slugs, Plakobranchus ocellatus.</title>
        <authorList>
            <person name="Maeda T."/>
            <person name="Takahashi S."/>
            <person name="Yoshida T."/>
            <person name="Shimamura S."/>
            <person name="Takaki Y."/>
            <person name="Nagai Y."/>
            <person name="Toyoda A."/>
            <person name="Suzuki Y."/>
            <person name="Arimoto A."/>
            <person name="Ishii H."/>
            <person name="Satoh N."/>
            <person name="Nishiyama T."/>
            <person name="Hasebe M."/>
            <person name="Maruyama T."/>
            <person name="Minagawa J."/>
            <person name="Obokata J."/>
            <person name="Shigenobu S."/>
        </authorList>
    </citation>
    <scope>NUCLEOTIDE SEQUENCE [LARGE SCALE GENOMIC DNA]</scope>
</reference>
<evidence type="ECO:0000313" key="2">
    <source>
        <dbReference type="Proteomes" id="UP000762676"/>
    </source>
</evidence>
<dbReference type="Proteomes" id="UP000762676">
    <property type="component" value="Unassembled WGS sequence"/>
</dbReference>